<dbReference type="AlphaFoldDB" id="U6M8W0"/>
<dbReference type="EMBL" id="HG719470">
    <property type="protein sequence ID" value="CDJ58085.1"/>
    <property type="molecule type" value="Genomic_DNA"/>
</dbReference>
<name>U6M8W0_EIMMA</name>
<feature type="non-terminal residue" evidence="1">
    <location>
        <position position="1"/>
    </location>
</feature>
<dbReference type="Proteomes" id="UP000030763">
    <property type="component" value="Unassembled WGS sequence"/>
</dbReference>
<keyword evidence="1" id="KW-0687">Ribonucleoprotein</keyword>
<gene>
    <name evidence="1" type="ORF">EMWEY_00047400</name>
</gene>
<keyword evidence="1" id="KW-0689">Ribosomal protein</keyword>
<evidence type="ECO:0000313" key="1">
    <source>
        <dbReference type="EMBL" id="CDJ58085.1"/>
    </source>
</evidence>
<dbReference type="GO" id="GO:0005840">
    <property type="term" value="C:ribosome"/>
    <property type="evidence" value="ECO:0007669"/>
    <property type="project" value="UniProtKB-KW"/>
</dbReference>
<dbReference type="VEuPathDB" id="ToxoDB:EMWEY_00047400"/>
<dbReference type="RefSeq" id="XP_013334733.1">
    <property type="nucleotide sequence ID" value="XM_013479279.1"/>
</dbReference>
<dbReference type="GeneID" id="25338726"/>
<proteinExistence type="predicted"/>
<organism evidence="1 2">
    <name type="scientific">Eimeria maxima</name>
    <name type="common">Coccidian parasite</name>
    <dbReference type="NCBI Taxonomy" id="5804"/>
    <lineage>
        <taxon>Eukaryota</taxon>
        <taxon>Sar</taxon>
        <taxon>Alveolata</taxon>
        <taxon>Apicomplexa</taxon>
        <taxon>Conoidasida</taxon>
        <taxon>Coccidia</taxon>
        <taxon>Eucoccidiorida</taxon>
        <taxon>Eimeriorina</taxon>
        <taxon>Eimeriidae</taxon>
        <taxon>Eimeria</taxon>
    </lineage>
</organism>
<dbReference type="OrthoDB" id="361383at2759"/>
<keyword evidence="2" id="KW-1185">Reference proteome</keyword>
<sequence length="137" mass="16087">RRKRWEPLNLAKVRRFLEQGRLDHRYPITQRHLHDSGCVRVRNGVHLFNVARPGLEAIHYLEKMRARGCLVFYPKPQWLEREEKTLKRELEELWAERDAAEGNISVSPPRAADLQALGVYRAKGFKDTTSQDKVSKE</sequence>
<protein>
    <submittedName>
        <fullName evidence="1">Ribosomal protein L15, putative</fullName>
    </submittedName>
</protein>
<evidence type="ECO:0000313" key="2">
    <source>
        <dbReference type="Proteomes" id="UP000030763"/>
    </source>
</evidence>
<accession>U6M8W0</accession>
<reference evidence="1" key="2">
    <citation type="submission" date="2013-10" db="EMBL/GenBank/DDBJ databases">
        <authorList>
            <person name="Aslett M."/>
        </authorList>
    </citation>
    <scope>NUCLEOTIDE SEQUENCE [LARGE SCALE GENOMIC DNA]</scope>
    <source>
        <strain evidence="1">Weybridge</strain>
    </source>
</reference>
<reference evidence="1" key="1">
    <citation type="submission" date="2013-10" db="EMBL/GenBank/DDBJ databases">
        <title>Genomic analysis of the causative agents of coccidiosis in chickens.</title>
        <authorList>
            <person name="Reid A.J."/>
            <person name="Blake D."/>
            <person name="Billington K."/>
            <person name="Browne H."/>
            <person name="Dunn M."/>
            <person name="Hung S."/>
            <person name="Kawahara F."/>
            <person name="Miranda-Saavedra D."/>
            <person name="Mourier T."/>
            <person name="Nagra H."/>
            <person name="Otto T.D."/>
            <person name="Rawlings N."/>
            <person name="Sanchez A."/>
            <person name="Sanders M."/>
            <person name="Subramaniam C."/>
            <person name="Tay Y."/>
            <person name="Dear P."/>
            <person name="Doerig C."/>
            <person name="Gruber A."/>
            <person name="Parkinson J."/>
            <person name="Shirley M."/>
            <person name="Wan K.L."/>
            <person name="Berriman M."/>
            <person name="Tomley F."/>
            <person name="Pain A."/>
        </authorList>
    </citation>
    <scope>NUCLEOTIDE SEQUENCE [LARGE SCALE GENOMIC DNA]</scope>
    <source>
        <strain evidence="1">Weybridge</strain>
    </source>
</reference>